<evidence type="ECO:0000313" key="1">
    <source>
        <dbReference type="EMBL" id="BBY62097.1"/>
    </source>
</evidence>
<keyword evidence="2" id="KW-1185">Reference proteome</keyword>
<dbReference type="RefSeq" id="WP_163745962.1">
    <property type="nucleotide sequence ID" value="NZ_AP022596.1"/>
</dbReference>
<organism evidence="1 2">
    <name type="scientific">Mycolicibacterium helvum</name>
    <dbReference type="NCBI Taxonomy" id="1534349"/>
    <lineage>
        <taxon>Bacteria</taxon>
        <taxon>Bacillati</taxon>
        <taxon>Actinomycetota</taxon>
        <taxon>Actinomycetes</taxon>
        <taxon>Mycobacteriales</taxon>
        <taxon>Mycobacteriaceae</taxon>
        <taxon>Mycolicibacterium</taxon>
    </lineage>
</organism>
<dbReference type="AlphaFoldDB" id="A0A7I7SYK7"/>
<sequence length="128" mass="13675">MSERTRPNTETIRRGRLKKAIEFLDGAILIDVDMPDAAVSLLVNAGIAAADVICVVRLGIYAAGENHNDAVALLAKADNGAEKHLRALLNVKSKVSYTHQSATADERKRSRRAAEALVEAARRAAATG</sequence>
<name>A0A7I7SYK7_9MYCO</name>
<protein>
    <submittedName>
        <fullName evidence="1">Uncharacterized protein</fullName>
    </submittedName>
</protein>
<accession>A0A7I7SYK7</accession>
<dbReference type="KEGG" id="mhev:MHEL_03400"/>
<proteinExistence type="predicted"/>
<dbReference type="EMBL" id="AP022596">
    <property type="protein sequence ID" value="BBY62097.1"/>
    <property type="molecule type" value="Genomic_DNA"/>
</dbReference>
<evidence type="ECO:0000313" key="2">
    <source>
        <dbReference type="Proteomes" id="UP000467148"/>
    </source>
</evidence>
<gene>
    <name evidence="1" type="ORF">MHEL_03400</name>
</gene>
<dbReference type="Proteomes" id="UP000467148">
    <property type="component" value="Chromosome"/>
</dbReference>
<reference evidence="1 2" key="1">
    <citation type="journal article" date="2019" name="Emerg. Microbes Infect.">
        <title>Comprehensive subspecies identification of 175 nontuberculous mycobacteria species based on 7547 genomic profiles.</title>
        <authorList>
            <person name="Matsumoto Y."/>
            <person name="Kinjo T."/>
            <person name="Motooka D."/>
            <person name="Nabeya D."/>
            <person name="Jung N."/>
            <person name="Uechi K."/>
            <person name="Horii T."/>
            <person name="Iida T."/>
            <person name="Fujita J."/>
            <person name="Nakamura S."/>
        </authorList>
    </citation>
    <scope>NUCLEOTIDE SEQUENCE [LARGE SCALE GENOMIC DNA]</scope>
    <source>
        <strain evidence="1 2">JCM 30396</strain>
    </source>
</reference>